<evidence type="ECO:0000313" key="2">
    <source>
        <dbReference type="EMBL" id="OGE02850.1"/>
    </source>
</evidence>
<accession>A0A1F5HFI8</accession>
<gene>
    <name evidence="2" type="ORF">A2196_03355</name>
</gene>
<feature type="transmembrane region" description="Helical" evidence="1">
    <location>
        <begin position="180"/>
        <end position="198"/>
    </location>
</feature>
<feature type="transmembrane region" description="Helical" evidence="1">
    <location>
        <begin position="103"/>
        <end position="127"/>
    </location>
</feature>
<organism evidence="2 3">
    <name type="scientific">Candidatus Curtissbacteria bacterium RIFOXYA1_FULL_41_14</name>
    <dbReference type="NCBI Taxonomy" id="1797737"/>
    <lineage>
        <taxon>Bacteria</taxon>
        <taxon>Candidatus Curtissiibacteriota</taxon>
    </lineage>
</organism>
<evidence type="ECO:0000256" key="1">
    <source>
        <dbReference type="SAM" id="Phobius"/>
    </source>
</evidence>
<keyword evidence="1" id="KW-0812">Transmembrane</keyword>
<name>A0A1F5HFI8_9BACT</name>
<evidence type="ECO:0000313" key="3">
    <source>
        <dbReference type="Proteomes" id="UP000176751"/>
    </source>
</evidence>
<dbReference type="EMBL" id="MFCA01000008">
    <property type="protein sequence ID" value="OGE02850.1"/>
    <property type="molecule type" value="Genomic_DNA"/>
</dbReference>
<feature type="transmembrane region" description="Helical" evidence="1">
    <location>
        <begin position="75"/>
        <end position="96"/>
    </location>
</feature>
<keyword evidence="1" id="KW-1133">Transmembrane helix</keyword>
<feature type="transmembrane region" description="Helical" evidence="1">
    <location>
        <begin position="210"/>
        <end position="236"/>
    </location>
</feature>
<feature type="transmembrane region" description="Helical" evidence="1">
    <location>
        <begin position="677"/>
        <end position="695"/>
    </location>
</feature>
<feature type="transmembrane region" description="Helical" evidence="1">
    <location>
        <begin position="12"/>
        <end position="33"/>
    </location>
</feature>
<feature type="transmembrane region" description="Helical" evidence="1">
    <location>
        <begin position="358"/>
        <end position="376"/>
    </location>
</feature>
<comment type="caution">
    <text evidence="2">The sequence shown here is derived from an EMBL/GenBank/DDBJ whole genome shotgun (WGS) entry which is preliminary data.</text>
</comment>
<dbReference type="Proteomes" id="UP000176751">
    <property type="component" value="Unassembled WGS sequence"/>
</dbReference>
<reference evidence="2 3" key="1">
    <citation type="journal article" date="2016" name="Nat. Commun.">
        <title>Thousands of microbial genomes shed light on interconnected biogeochemical processes in an aquifer system.</title>
        <authorList>
            <person name="Anantharaman K."/>
            <person name="Brown C.T."/>
            <person name="Hug L.A."/>
            <person name="Sharon I."/>
            <person name="Castelle C.J."/>
            <person name="Probst A.J."/>
            <person name="Thomas B.C."/>
            <person name="Singh A."/>
            <person name="Wilkins M.J."/>
            <person name="Karaoz U."/>
            <person name="Brodie E.L."/>
            <person name="Williams K.H."/>
            <person name="Hubbard S.S."/>
            <person name="Banfield J.F."/>
        </authorList>
    </citation>
    <scope>NUCLEOTIDE SEQUENCE [LARGE SCALE GENOMIC DNA]</scope>
</reference>
<proteinExistence type="predicted"/>
<dbReference type="STRING" id="1797737.A2196_03355"/>
<protein>
    <recommendedName>
        <fullName evidence="4">Membrane protein 6-pyruvoyl-tetrahydropterin synthase-related domain-containing protein</fullName>
    </recommendedName>
</protein>
<feature type="transmembrane region" description="Helical" evidence="1">
    <location>
        <begin position="289"/>
        <end position="308"/>
    </location>
</feature>
<keyword evidence="1" id="KW-0472">Membrane</keyword>
<sequence length="714" mass="80830">MKQLGILYPKNLFSLAFAILSVAVIAYLNFALIRFHFLGEFNQNVASIEISYIQMARFWKEFGFGGWQPLWYLGYPWHVFYTPLLPFLEVLLNTLFNFSFAHAYRLLTGAGYVLAPVSLYFFVWQLAKSKTGAFVAALMYSLAPSVISVIFKEVGADVISNFIEPRRFTILVRWGEGPHTLALVFLPLFGFFLVRFLQKSKFVDLVAASFFLGLAALTNAIVIWVAILLLAAFFLSETAQESAQYIKVIKRVLAVVILGFGLVAFWYNLPFMQTFFKEGGGAINNWVSLFPWVLIPLGLVGFLIVYAVNKLTGSFKGVGFSIFWFFSLFAIVFIYYASGEDRIEYVPQALRLNTEVDMALSVLAGVVISNLFLWFWDKKGMITIVTRTLALLVVVLPSLVLLVWGSKLLAELPEHTRPLTQSKIGDISEYKVATKLAELTEGTGERVLAPGNYGFWLNYFKDVPQLRGALYQSSTHSWPEHIYYQVTNGTDSNISLAWLKIANIGKLVYTTIGSAETYKDYKVPAEKLKAIGTEILTENGDIYFDIPLKNDSLAKVVDFDTSKGIAKPYNAIDEKPIFEYLDWIEKKSDKKLRLTKISNSRYKIEGELREGEAVLFQQTYDPGWKVKPLRQDSGQALRRDSGQASGWKVVKDPLDFALLVPKKSGRFEIELAYRKPWSVWLGYLVTAGALAWVGYTTYRTYKPNRSNTNERHLG</sequence>
<feature type="transmembrane region" description="Helical" evidence="1">
    <location>
        <begin position="248"/>
        <end position="269"/>
    </location>
</feature>
<dbReference type="AlphaFoldDB" id="A0A1F5HFI8"/>
<evidence type="ECO:0008006" key="4">
    <source>
        <dbReference type="Google" id="ProtNLM"/>
    </source>
</evidence>
<feature type="transmembrane region" description="Helical" evidence="1">
    <location>
        <begin position="133"/>
        <end position="159"/>
    </location>
</feature>
<feature type="transmembrane region" description="Helical" evidence="1">
    <location>
        <begin position="320"/>
        <end position="338"/>
    </location>
</feature>
<feature type="transmembrane region" description="Helical" evidence="1">
    <location>
        <begin position="388"/>
        <end position="410"/>
    </location>
</feature>